<dbReference type="EMBL" id="JAZHOV010000001">
    <property type="protein sequence ID" value="MEF2254026.1"/>
    <property type="molecule type" value="Genomic_DNA"/>
</dbReference>
<name>A0ABU7V2X3_9MICO</name>
<evidence type="ECO:0000313" key="1">
    <source>
        <dbReference type="EMBL" id="MEF2254026.1"/>
    </source>
</evidence>
<dbReference type="RefSeq" id="WP_292734225.1">
    <property type="nucleotide sequence ID" value="NZ_BAAAUO010000003.1"/>
</dbReference>
<organism evidence="1 2">
    <name type="scientific">Microbacterium schleiferi</name>
    <dbReference type="NCBI Taxonomy" id="69362"/>
    <lineage>
        <taxon>Bacteria</taxon>
        <taxon>Bacillati</taxon>
        <taxon>Actinomycetota</taxon>
        <taxon>Actinomycetes</taxon>
        <taxon>Micrococcales</taxon>
        <taxon>Microbacteriaceae</taxon>
        <taxon>Microbacterium</taxon>
    </lineage>
</organism>
<keyword evidence="2" id="KW-1185">Reference proteome</keyword>
<gene>
    <name evidence="1" type="ORF">V2V91_02590</name>
</gene>
<evidence type="ECO:0000313" key="2">
    <source>
        <dbReference type="Proteomes" id="UP001351900"/>
    </source>
</evidence>
<reference evidence="1 2" key="1">
    <citation type="submission" date="2024-01" db="EMBL/GenBank/DDBJ databases">
        <title>the genome sequence of strain Microbacterium schleiferi NBRC 15075.</title>
        <authorList>
            <person name="Ding Y."/>
            <person name="Zhang G."/>
        </authorList>
    </citation>
    <scope>NUCLEOTIDE SEQUENCE [LARGE SCALE GENOMIC DNA]</scope>
    <source>
        <strain evidence="1 2">NBRC 15075</strain>
    </source>
</reference>
<evidence type="ECO:0008006" key="3">
    <source>
        <dbReference type="Google" id="ProtNLM"/>
    </source>
</evidence>
<dbReference type="Proteomes" id="UP001351900">
    <property type="component" value="Unassembled WGS sequence"/>
</dbReference>
<proteinExistence type="predicted"/>
<protein>
    <recommendedName>
        <fullName evidence="3">Antitoxin</fullName>
    </recommendedName>
</protein>
<sequence>MKTERLQVLIETEQRERLGRIAAQRGVSVASLVRRAIDVAYPSSLEPKAAIVAGILAAVPMDVPDPHHLRAELELIHGYAR</sequence>
<comment type="caution">
    <text evidence="1">The sequence shown here is derived from an EMBL/GenBank/DDBJ whole genome shotgun (WGS) entry which is preliminary data.</text>
</comment>
<accession>A0ABU7V2X3</accession>